<feature type="domain" description="NAD-dependent epimerase/dehydratase" evidence="2">
    <location>
        <begin position="9"/>
        <end position="210"/>
    </location>
</feature>
<dbReference type="OrthoDB" id="331544at2759"/>
<comment type="caution">
    <text evidence="3">The sequence shown here is derived from an EMBL/GenBank/DDBJ whole genome shotgun (WGS) entry which is preliminary data.</text>
</comment>
<sequence length="564" mass="62884">MEPTESKLVLITGGHGFLGTHLARRLQTAGVYRIRIVDIAHNLSNDEPIGHEFIRGDLTELTVCRAAVRDVDIVFHFAANMGGMGTIHDENDFILYPQNHSMTVNLLQACLNAKVKRFIYASSACVYPDVLQTNISSDTSLHEDDVWANTPPKPQGLYGLEKLISEILLAQLASKMDIRVVRFHNVFGPGGAWNDGREKAPAAMIRKAIALQLLGDKGVATFELLDSRSPVHQVFNIGSDSAVSVQDLAEIALTQVGLDPSAVSFSYHQSKPVGVASRNSNNERSSSLLDWRPTISLEDGMCRTEAWIRSEIVKSLQVAGDSRTILLRQMLESKILHLQPRDIVFAILLPITSRGGGDPNVCLHNLRNFATSLFRTTWRDVHSTSGVRYRVVVYIATDHDDDFLLERTNGYTRAEVVLHDEGLHDLVTITCNHPHGHVCKIWKDCARKAFIDGCDYMVLMGDDVELRDEGWMREAQEHFQNLASERGLPIGFGCVAFTDISFPGMPTFPIIHRTHMDIFKGEVIPDSFINQDGDPFLFQLYRRWNSSRMFSFRLSNGIGGAGEA</sequence>
<dbReference type="InterPro" id="IPR036291">
    <property type="entry name" value="NAD(P)-bd_dom_sf"/>
</dbReference>
<comment type="similarity">
    <text evidence="1">Belongs to the NAD(P)-dependent epimerase/dehydratase family.</text>
</comment>
<evidence type="ECO:0000256" key="1">
    <source>
        <dbReference type="ARBA" id="ARBA00007637"/>
    </source>
</evidence>
<evidence type="ECO:0000313" key="4">
    <source>
        <dbReference type="Proteomes" id="UP001148786"/>
    </source>
</evidence>
<accession>A0A9W8K9J0</accession>
<dbReference type="EMBL" id="JANKHO010000287">
    <property type="protein sequence ID" value="KAJ3512025.1"/>
    <property type="molecule type" value="Genomic_DNA"/>
</dbReference>
<dbReference type="Gene3D" id="3.40.50.720">
    <property type="entry name" value="NAD(P)-binding Rossmann-like Domain"/>
    <property type="match status" value="1"/>
</dbReference>
<keyword evidence="4" id="KW-1185">Reference proteome</keyword>
<reference evidence="3" key="1">
    <citation type="submission" date="2022-07" db="EMBL/GenBank/DDBJ databases">
        <title>Genome Sequence of Agrocybe chaxingu.</title>
        <authorList>
            <person name="Buettner E."/>
        </authorList>
    </citation>
    <scope>NUCLEOTIDE SEQUENCE</scope>
    <source>
        <strain evidence="3">MP-N11</strain>
    </source>
</reference>
<organism evidence="3 4">
    <name type="scientific">Agrocybe chaxingu</name>
    <dbReference type="NCBI Taxonomy" id="84603"/>
    <lineage>
        <taxon>Eukaryota</taxon>
        <taxon>Fungi</taxon>
        <taxon>Dikarya</taxon>
        <taxon>Basidiomycota</taxon>
        <taxon>Agaricomycotina</taxon>
        <taxon>Agaricomycetes</taxon>
        <taxon>Agaricomycetidae</taxon>
        <taxon>Agaricales</taxon>
        <taxon>Agaricineae</taxon>
        <taxon>Strophariaceae</taxon>
        <taxon>Agrocybe</taxon>
    </lineage>
</organism>
<dbReference type="Pfam" id="PF01370">
    <property type="entry name" value="Epimerase"/>
    <property type="match status" value="1"/>
</dbReference>
<gene>
    <name evidence="3" type="ORF">NLJ89_g3763</name>
</gene>
<dbReference type="AlphaFoldDB" id="A0A9W8K9J0"/>
<name>A0A9W8K9J0_9AGAR</name>
<evidence type="ECO:0000313" key="3">
    <source>
        <dbReference type="EMBL" id="KAJ3512025.1"/>
    </source>
</evidence>
<proteinExistence type="inferred from homology"/>
<dbReference type="Gene3D" id="3.90.25.10">
    <property type="entry name" value="UDP-galactose 4-epimerase, domain 1"/>
    <property type="match status" value="1"/>
</dbReference>
<dbReference type="InterPro" id="IPR001509">
    <property type="entry name" value="Epimerase_deHydtase"/>
</dbReference>
<evidence type="ECO:0000259" key="2">
    <source>
        <dbReference type="Pfam" id="PF01370"/>
    </source>
</evidence>
<dbReference type="Proteomes" id="UP001148786">
    <property type="component" value="Unassembled WGS sequence"/>
</dbReference>
<dbReference type="PANTHER" id="PTHR43000">
    <property type="entry name" value="DTDP-D-GLUCOSE 4,6-DEHYDRATASE-RELATED"/>
    <property type="match status" value="1"/>
</dbReference>
<protein>
    <recommendedName>
        <fullName evidence="2">NAD-dependent epimerase/dehydratase domain-containing protein</fullName>
    </recommendedName>
</protein>
<dbReference type="SUPFAM" id="SSF51735">
    <property type="entry name" value="NAD(P)-binding Rossmann-fold domains"/>
    <property type="match status" value="1"/>
</dbReference>